<evidence type="ECO:0000256" key="8">
    <source>
        <dbReference type="ARBA" id="ARBA00022824"/>
    </source>
</evidence>
<proteinExistence type="evidence at transcript level"/>
<evidence type="ECO:0000256" key="3">
    <source>
        <dbReference type="ARBA" id="ARBA00004174"/>
    </source>
</evidence>
<dbReference type="GO" id="GO:0020037">
    <property type="term" value="F:heme binding"/>
    <property type="evidence" value="ECO:0007669"/>
    <property type="project" value="InterPro"/>
</dbReference>
<evidence type="ECO:0000256" key="1">
    <source>
        <dbReference type="ARBA" id="ARBA00001971"/>
    </source>
</evidence>
<evidence type="ECO:0000256" key="4">
    <source>
        <dbReference type="ARBA" id="ARBA00004406"/>
    </source>
</evidence>
<evidence type="ECO:0000256" key="7">
    <source>
        <dbReference type="ARBA" id="ARBA00022723"/>
    </source>
</evidence>
<dbReference type="GO" id="GO:0005789">
    <property type="term" value="C:endoplasmic reticulum membrane"/>
    <property type="evidence" value="ECO:0007669"/>
    <property type="project" value="UniProtKB-SubCell"/>
</dbReference>
<keyword evidence="6 14" id="KW-0349">Heme</keyword>
<dbReference type="InterPro" id="IPR001128">
    <property type="entry name" value="Cyt_P450"/>
</dbReference>
<comment type="cofactor">
    <cofactor evidence="1 14">
        <name>heme</name>
        <dbReference type="ChEBI" id="CHEBI:30413"/>
    </cofactor>
</comment>
<evidence type="ECO:0000256" key="5">
    <source>
        <dbReference type="ARBA" id="ARBA00010617"/>
    </source>
</evidence>
<evidence type="ECO:0000256" key="11">
    <source>
        <dbReference type="ARBA" id="ARBA00023004"/>
    </source>
</evidence>
<dbReference type="GO" id="GO:0004497">
    <property type="term" value="F:monooxygenase activity"/>
    <property type="evidence" value="ECO:0007669"/>
    <property type="project" value="UniProtKB-KW"/>
</dbReference>
<dbReference type="PANTHER" id="PTHR24291:SF189">
    <property type="entry name" value="CYTOCHROME P450 4C3-RELATED"/>
    <property type="match status" value="1"/>
</dbReference>
<dbReference type="InterPro" id="IPR050196">
    <property type="entry name" value="Cytochrome_P450_Monoox"/>
</dbReference>
<dbReference type="InterPro" id="IPR002401">
    <property type="entry name" value="Cyt_P450_E_grp-I"/>
</dbReference>
<keyword evidence="9" id="KW-0492">Microsome</keyword>
<evidence type="ECO:0000256" key="15">
    <source>
        <dbReference type="RuleBase" id="RU000461"/>
    </source>
</evidence>
<dbReference type="PROSITE" id="PS00086">
    <property type="entry name" value="CYTOCHROME_P450"/>
    <property type="match status" value="1"/>
</dbReference>
<keyword evidence="13" id="KW-0472">Membrane</keyword>
<dbReference type="PRINTS" id="PR00385">
    <property type="entry name" value="P450"/>
</dbReference>
<evidence type="ECO:0000256" key="13">
    <source>
        <dbReference type="ARBA" id="ARBA00023136"/>
    </source>
</evidence>
<evidence type="ECO:0000256" key="9">
    <source>
        <dbReference type="ARBA" id="ARBA00022848"/>
    </source>
</evidence>
<evidence type="ECO:0000256" key="12">
    <source>
        <dbReference type="ARBA" id="ARBA00023033"/>
    </source>
</evidence>
<dbReference type="InterPro" id="IPR017972">
    <property type="entry name" value="Cyt_P450_CS"/>
</dbReference>
<dbReference type="PRINTS" id="PR00463">
    <property type="entry name" value="EP450I"/>
</dbReference>
<keyword evidence="7 14" id="KW-0479">Metal-binding</keyword>
<comment type="similarity">
    <text evidence="5 15">Belongs to the cytochrome P450 family.</text>
</comment>
<keyword evidence="8" id="KW-0256">Endoplasmic reticulum</keyword>
<reference evidence="16" key="1">
    <citation type="journal article" date="2022" name="Insects">
        <title>Comparative Transcriptome Analysis to Reveal Differentially Expressed cytochrome P450 in Response to Imidacloprid in the Aphid Lion, Chrysoperla zastrowi sillemi (Esben-Petersen).</title>
        <authorList>
            <person name="Pathak J."/>
            <person name="Ramasamy G.G."/>
            <person name="Agrawal A."/>
            <person name="Srivastava S."/>
            <person name="Basavaarya B.R."/>
            <person name="Muthugounder M."/>
            <person name="Muniyappa V.K."/>
            <person name="Maria P."/>
            <person name="Rai A."/>
            <person name="Venkatesan T."/>
        </authorList>
    </citation>
    <scope>NUCLEOTIDE SEQUENCE</scope>
</reference>
<evidence type="ECO:0000256" key="14">
    <source>
        <dbReference type="PIRSR" id="PIRSR602401-1"/>
    </source>
</evidence>
<dbReference type="EMBL" id="ON646311">
    <property type="protein sequence ID" value="UZE89827.1"/>
    <property type="molecule type" value="mRNA"/>
</dbReference>
<comment type="function">
    <text evidence="2">May be involved in the metabolism of insect hormones and in the breakdown of synthetic insecticides.</text>
</comment>
<dbReference type="GO" id="GO:0016705">
    <property type="term" value="F:oxidoreductase activity, acting on paired donors, with incorporation or reduction of molecular oxygen"/>
    <property type="evidence" value="ECO:0007669"/>
    <property type="project" value="InterPro"/>
</dbReference>
<evidence type="ECO:0000256" key="2">
    <source>
        <dbReference type="ARBA" id="ARBA00003690"/>
    </source>
</evidence>
<evidence type="ECO:0000256" key="10">
    <source>
        <dbReference type="ARBA" id="ARBA00023002"/>
    </source>
</evidence>
<dbReference type="CDD" id="cd20628">
    <property type="entry name" value="CYP4"/>
    <property type="match status" value="1"/>
</dbReference>
<sequence>MILVYALITFYIFWKYIKFYKLQKIFVNIPSPKGYPILGNYLDFINSSDSEIFKLTCDRCSTYYPRLWAVWIWMKPALILHKAEHIEAILKGVIPTKKSRVYKYVEPWLGQSLLTSAGMHWKTHRKLLTPAFHFTILKEFQSVISEKADILVDRLKTAMENNQEIELLPYINQCTLDVICETSMGVSINAQSDSPPVYYEAITNFTELAIKRQFSMFGKYEFLWNLTSQGRRQNECLKILHDFADAVIQERKHKLQQNITDENNNEEDNRKLKPFLDIMLESDEPLTDKEIRDEVSTFLFAGHDTSSTNINWTLFLLGNYPHIQDRVYEELNSIFNGSKRHATNDDLIEMKYLEMCIKESLRMYPSAPRISRVITEDTNIDGYFIPKNTSVCIHIYKVHHDPEHFSQPETFNPDNFLPENIAKRHPFSYIPFSAGARNCIGQKFAIQEIKLILSSILRNFKVISLTNQHDVQIQSAFILTSKEGLKFRLVPRL</sequence>
<reference evidence="16" key="2">
    <citation type="submission" date="2022-05" db="EMBL/GenBank/DDBJ databases">
        <authorList>
            <person name="Pathak J."/>
            <person name="Thiruvengadam V."/>
            <person name="Gracy G.R."/>
        </authorList>
    </citation>
    <scope>NUCLEOTIDE SEQUENCE</scope>
</reference>
<evidence type="ECO:0000256" key="6">
    <source>
        <dbReference type="ARBA" id="ARBA00022617"/>
    </source>
</evidence>
<comment type="subcellular location">
    <subcellularLocation>
        <location evidence="4">Endoplasmic reticulum membrane</location>
        <topology evidence="4">Peripheral membrane protein</topology>
    </subcellularLocation>
    <subcellularLocation>
        <location evidence="3">Microsome membrane</location>
        <topology evidence="3">Peripheral membrane protein</topology>
    </subcellularLocation>
</comment>
<keyword evidence="11 14" id="KW-0408">Iron</keyword>
<keyword evidence="12 15" id="KW-0503">Monooxygenase</keyword>
<protein>
    <submittedName>
        <fullName evidence="16">Cytochrome P450 CYP4XJ1</fullName>
    </submittedName>
</protein>
<evidence type="ECO:0000313" key="16">
    <source>
        <dbReference type="EMBL" id="UZE89827.1"/>
    </source>
</evidence>
<dbReference type="Gene3D" id="1.10.630.10">
    <property type="entry name" value="Cytochrome P450"/>
    <property type="match status" value="1"/>
</dbReference>
<accession>A0A9E7Y775</accession>
<dbReference type="InterPro" id="IPR036396">
    <property type="entry name" value="Cyt_P450_sf"/>
</dbReference>
<dbReference type="Pfam" id="PF00067">
    <property type="entry name" value="p450"/>
    <property type="match status" value="1"/>
</dbReference>
<keyword evidence="10 15" id="KW-0560">Oxidoreductase</keyword>
<dbReference type="FunFam" id="1.10.630.10:FF:000182">
    <property type="entry name" value="Cytochrome P450 3A4"/>
    <property type="match status" value="1"/>
</dbReference>
<dbReference type="PANTHER" id="PTHR24291">
    <property type="entry name" value="CYTOCHROME P450 FAMILY 4"/>
    <property type="match status" value="1"/>
</dbReference>
<dbReference type="AlphaFoldDB" id="A0A9E7Y775"/>
<dbReference type="GO" id="GO:0005506">
    <property type="term" value="F:iron ion binding"/>
    <property type="evidence" value="ECO:0007669"/>
    <property type="project" value="InterPro"/>
</dbReference>
<feature type="binding site" description="axial binding residue" evidence="14">
    <location>
        <position position="439"/>
    </location>
    <ligand>
        <name>heme</name>
        <dbReference type="ChEBI" id="CHEBI:30413"/>
    </ligand>
    <ligandPart>
        <name>Fe</name>
        <dbReference type="ChEBI" id="CHEBI:18248"/>
    </ligandPart>
</feature>
<dbReference type="SUPFAM" id="SSF48264">
    <property type="entry name" value="Cytochrome P450"/>
    <property type="match status" value="1"/>
</dbReference>
<organism evidence="16">
    <name type="scientific">Chrysoperla zastrowi sillemi</name>
    <dbReference type="NCBI Taxonomy" id="482137"/>
    <lineage>
        <taxon>Eukaryota</taxon>
        <taxon>Metazoa</taxon>
        <taxon>Ecdysozoa</taxon>
        <taxon>Arthropoda</taxon>
        <taxon>Hexapoda</taxon>
        <taxon>Insecta</taxon>
        <taxon>Pterygota</taxon>
        <taxon>Neoptera</taxon>
        <taxon>Endopterygota</taxon>
        <taxon>Neuroptera</taxon>
        <taxon>Hemerobiiformia</taxon>
        <taxon>Chrysopidae</taxon>
        <taxon>Chrysopinae</taxon>
        <taxon>Chrysoperla</taxon>
    </lineage>
</organism>
<name>A0A9E7Y775_9NEOP</name>